<sequence length="309" mass="34784">MVAKFFIVVNLHAASGHAKNCLQRTTKYLKQHQQSFEIFSTPDQGAKNLIKNIVNRPLKENQILLIIGGDGTLNQAVNGVQTSNYPTTPLAYLPAGSGNDFARAINLRAHHENQILNHLCHHPTIRTINIGQINTPTQTNYFVNNFGIGFDANIIQLTLNSSWKKRFNKLHLSKLIYVSQAFKAFTQPKFSVQITINDKTFDFNNIFLCVLANQPYFGGGVPLIPPANLAQNSLDLAVAKADHWKDLWKLIAQVFITKNHLQNPAVHYYSVQKAQIKILNSQFTQIDGELLNSEQLSLTITCATQQFWF</sequence>
<dbReference type="Proteomes" id="UP000831495">
    <property type="component" value="Chromosome"/>
</dbReference>
<dbReference type="RefSeq" id="WP_249515000.1">
    <property type="nucleotide sequence ID" value="NZ_CP093366.1"/>
</dbReference>
<proteinExistence type="inferred from homology"/>
<keyword evidence="3" id="KW-0808">Transferase</keyword>
<dbReference type="Gene3D" id="2.60.200.40">
    <property type="match status" value="1"/>
</dbReference>
<dbReference type="InterPro" id="IPR016064">
    <property type="entry name" value="NAD/diacylglycerol_kinase_sf"/>
</dbReference>
<dbReference type="InterPro" id="IPR017438">
    <property type="entry name" value="ATP-NAD_kinase_N"/>
</dbReference>
<dbReference type="NCBIfam" id="TIGR00147">
    <property type="entry name" value="YegS/Rv2252/BmrU family lipid kinase"/>
    <property type="match status" value="1"/>
</dbReference>
<name>A0ABY4PBT5_9LACO</name>
<feature type="domain" description="DAGKc" evidence="9">
    <location>
        <begin position="1"/>
        <end position="137"/>
    </location>
</feature>
<organism evidence="10 11">
    <name type="scientific">Bombilactobacillus folatiphilus</name>
    <dbReference type="NCBI Taxonomy" id="2923362"/>
    <lineage>
        <taxon>Bacteria</taxon>
        <taxon>Bacillati</taxon>
        <taxon>Bacillota</taxon>
        <taxon>Bacilli</taxon>
        <taxon>Lactobacillales</taxon>
        <taxon>Lactobacillaceae</taxon>
        <taxon>Bombilactobacillus</taxon>
    </lineage>
</organism>
<evidence type="ECO:0000256" key="8">
    <source>
        <dbReference type="ARBA" id="ARBA00023264"/>
    </source>
</evidence>
<keyword evidence="7" id="KW-0594">Phospholipid biosynthesis</keyword>
<dbReference type="GO" id="GO:0016301">
    <property type="term" value="F:kinase activity"/>
    <property type="evidence" value="ECO:0007669"/>
    <property type="project" value="UniProtKB-KW"/>
</dbReference>
<evidence type="ECO:0000256" key="2">
    <source>
        <dbReference type="ARBA" id="ARBA00005983"/>
    </source>
</evidence>
<evidence type="ECO:0000313" key="10">
    <source>
        <dbReference type="EMBL" id="UQS82722.1"/>
    </source>
</evidence>
<reference evidence="10" key="1">
    <citation type="journal article" date="2022" name="Int. J. Syst. Evol. Microbiol.">
        <title>Apilactobacillus apisilvae sp. nov., Nicolia spurrieriana gen. nov. sp. nov., Bombilactobacillus folatiphilus sp. nov. and Bombilactobacillus thymidiniphilus sp. nov., four new lactic acid bacterial isolates from stingless bees Tetragonula carbonaria and Austroplebeia australis.</title>
        <authorList>
            <person name="Oliphant S.A."/>
            <person name="Watson-Haigh N.S."/>
            <person name="Sumby K.M."/>
            <person name="Gardner J."/>
            <person name="Groom S."/>
            <person name="Jiranek V."/>
        </authorList>
    </citation>
    <scope>NUCLEOTIDE SEQUENCE</scope>
    <source>
        <strain evidence="10">SG4_D2</strain>
    </source>
</reference>
<evidence type="ECO:0000256" key="5">
    <source>
        <dbReference type="ARBA" id="ARBA00022777"/>
    </source>
</evidence>
<dbReference type="SUPFAM" id="SSF111331">
    <property type="entry name" value="NAD kinase/diacylglycerol kinase-like"/>
    <property type="match status" value="1"/>
</dbReference>
<evidence type="ECO:0000256" key="4">
    <source>
        <dbReference type="ARBA" id="ARBA00022741"/>
    </source>
</evidence>
<keyword evidence="5 10" id="KW-0418">Kinase</keyword>
<dbReference type="InterPro" id="IPR050187">
    <property type="entry name" value="Lipid_Phosphate_FormReg"/>
</dbReference>
<dbReference type="PANTHER" id="PTHR12358:SF54">
    <property type="entry name" value="SPHINGOSINE KINASE RELATED PROTEIN"/>
    <property type="match status" value="1"/>
</dbReference>
<comment type="similarity">
    <text evidence="2">Belongs to the diacylglycerol/lipid kinase family.</text>
</comment>
<keyword evidence="6" id="KW-0067">ATP-binding</keyword>
<dbReference type="EMBL" id="CP093366">
    <property type="protein sequence ID" value="UQS82722.1"/>
    <property type="molecule type" value="Genomic_DNA"/>
</dbReference>
<dbReference type="PROSITE" id="PS50146">
    <property type="entry name" value="DAGK"/>
    <property type="match status" value="1"/>
</dbReference>
<keyword evidence="8" id="KW-1208">Phospholipid metabolism</keyword>
<dbReference type="InterPro" id="IPR001206">
    <property type="entry name" value="Diacylglycerol_kinase_cat_dom"/>
</dbReference>
<evidence type="ECO:0000256" key="3">
    <source>
        <dbReference type="ARBA" id="ARBA00022679"/>
    </source>
</evidence>
<keyword evidence="4" id="KW-0547">Nucleotide-binding</keyword>
<dbReference type="Pfam" id="PF19279">
    <property type="entry name" value="YegS_C"/>
    <property type="match status" value="1"/>
</dbReference>
<protein>
    <submittedName>
        <fullName evidence="10">YegS/Rv2252/BmrU family lipid kinase</fullName>
    </submittedName>
</protein>
<dbReference type="InterPro" id="IPR045540">
    <property type="entry name" value="YegS/DAGK_C"/>
</dbReference>
<dbReference type="SMART" id="SM00046">
    <property type="entry name" value="DAGKc"/>
    <property type="match status" value="1"/>
</dbReference>
<dbReference type="Gene3D" id="3.40.50.10330">
    <property type="entry name" value="Probable inorganic polyphosphate/atp-NAD kinase, domain 1"/>
    <property type="match status" value="1"/>
</dbReference>
<accession>A0ABY4PBT5</accession>
<keyword evidence="7" id="KW-0444">Lipid biosynthesis</keyword>
<gene>
    <name evidence="10" type="ORF">MOO45_03520</name>
</gene>
<evidence type="ECO:0000259" key="9">
    <source>
        <dbReference type="PROSITE" id="PS50146"/>
    </source>
</evidence>
<evidence type="ECO:0000256" key="6">
    <source>
        <dbReference type="ARBA" id="ARBA00022840"/>
    </source>
</evidence>
<evidence type="ECO:0000256" key="7">
    <source>
        <dbReference type="ARBA" id="ARBA00023209"/>
    </source>
</evidence>
<dbReference type="Pfam" id="PF00781">
    <property type="entry name" value="DAGK_cat"/>
    <property type="match status" value="1"/>
</dbReference>
<evidence type="ECO:0000256" key="1">
    <source>
        <dbReference type="ARBA" id="ARBA00001946"/>
    </source>
</evidence>
<keyword evidence="7" id="KW-0443">Lipid metabolism</keyword>
<comment type="cofactor">
    <cofactor evidence="1">
        <name>Mg(2+)</name>
        <dbReference type="ChEBI" id="CHEBI:18420"/>
    </cofactor>
</comment>
<dbReference type="PANTHER" id="PTHR12358">
    <property type="entry name" value="SPHINGOSINE KINASE"/>
    <property type="match status" value="1"/>
</dbReference>
<keyword evidence="11" id="KW-1185">Reference proteome</keyword>
<evidence type="ECO:0000313" key="11">
    <source>
        <dbReference type="Proteomes" id="UP000831495"/>
    </source>
</evidence>
<dbReference type="InterPro" id="IPR005218">
    <property type="entry name" value="Diacylglycerol/lipid_kinase"/>
</dbReference>